<evidence type="ECO:0000256" key="2">
    <source>
        <dbReference type="ARBA" id="ARBA00022448"/>
    </source>
</evidence>
<dbReference type="PANTHER" id="PTHR42718:SF46">
    <property type="entry name" value="BLR6921 PROTEIN"/>
    <property type="match status" value="1"/>
</dbReference>
<accession>A0AAE4MCY0</accession>
<keyword evidence="5 7" id="KW-1133">Transmembrane helix</keyword>
<feature type="transmembrane region" description="Helical" evidence="7">
    <location>
        <begin position="397"/>
        <end position="422"/>
    </location>
</feature>
<feature type="transmembrane region" description="Helical" evidence="7">
    <location>
        <begin position="47"/>
        <end position="66"/>
    </location>
</feature>
<keyword evidence="3" id="KW-1003">Cell membrane</keyword>
<sequence>MLIERPFHQKLLMILAAAAVFMDYLDTSIVSIALPSISESFGSGSSLSSWVMTSYLLALGSTLLLFGKLADRTGLQRVIFTLGFVLFTVASFLCGISGDIPSLILFRILQGVAAAMMVATATMLITLHLPKAMQPIGMGVIATAGGAALALGPGIGGVLTQFISWHWIFFINIPVGVVGVLVALFLIPKPDPADLPTRSKPFDSLGAVYLAVTLVALLAGLELGVSEGWSPFVVLLLLLSPVFGYLFLRRELRHPDPILSARLLLNRTVMWAAISTLCVTLVYLGVIYVMPFLLTEQYLLPTAVAGAVMLLPPVAMAIVGIPAGALVRRFGCMILCNAATILLAAGMAILGGGVLLSNILLIFAGLALVGLGMGLNEGPSIQRITVHSPIQLQGSSGGLIFTVMNVGCVLGVALFSVAASAGSGSAEVYTSTGVAVACIAGFAVSIIALVASKLARDTVKC</sequence>
<keyword evidence="6 7" id="KW-0472">Membrane</keyword>
<keyword evidence="2" id="KW-0813">Transport</keyword>
<dbReference type="InterPro" id="IPR020846">
    <property type="entry name" value="MFS_dom"/>
</dbReference>
<dbReference type="AlphaFoldDB" id="A0AAE4MCY0"/>
<keyword evidence="10" id="KW-1185">Reference proteome</keyword>
<dbReference type="RefSeq" id="WP_338094369.1">
    <property type="nucleotide sequence ID" value="NZ_JAWDKA010000005.1"/>
</dbReference>
<feature type="transmembrane region" description="Helical" evidence="7">
    <location>
        <begin position="269"/>
        <end position="292"/>
    </location>
</feature>
<feature type="transmembrane region" description="Helical" evidence="7">
    <location>
        <begin position="78"/>
        <end position="98"/>
    </location>
</feature>
<evidence type="ECO:0000256" key="3">
    <source>
        <dbReference type="ARBA" id="ARBA00022475"/>
    </source>
</evidence>
<dbReference type="GO" id="GO:0022857">
    <property type="term" value="F:transmembrane transporter activity"/>
    <property type="evidence" value="ECO:0007669"/>
    <property type="project" value="InterPro"/>
</dbReference>
<dbReference type="EMBL" id="JAWDKA010000005">
    <property type="protein sequence ID" value="MDV0441969.1"/>
    <property type="molecule type" value="Genomic_DNA"/>
</dbReference>
<evidence type="ECO:0000313" key="10">
    <source>
        <dbReference type="Proteomes" id="UP001273136"/>
    </source>
</evidence>
<evidence type="ECO:0000313" key="9">
    <source>
        <dbReference type="EMBL" id="MDV0441969.1"/>
    </source>
</evidence>
<dbReference type="Gene3D" id="1.20.1720.10">
    <property type="entry name" value="Multidrug resistance protein D"/>
    <property type="match status" value="1"/>
</dbReference>
<gene>
    <name evidence="9" type="primary">ribZ_6</name>
    <name evidence="9" type="ORF">McpAg1_11860</name>
</gene>
<dbReference type="GO" id="GO:0005886">
    <property type="term" value="C:plasma membrane"/>
    <property type="evidence" value="ECO:0007669"/>
    <property type="project" value="UniProtKB-SubCell"/>
</dbReference>
<dbReference type="InterPro" id="IPR036259">
    <property type="entry name" value="MFS_trans_sf"/>
</dbReference>
<evidence type="ECO:0000256" key="1">
    <source>
        <dbReference type="ARBA" id="ARBA00004651"/>
    </source>
</evidence>
<evidence type="ECO:0000256" key="5">
    <source>
        <dbReference type="ARBA" id="ARBA00022989"/>
    </source>
</evidence>
<evidence type="ECO:0000259" key="8">
    <source>
        <dbReference type="PROSITE" id="PS50850"/>
    </source>
</evidence>
<name>A0AAE4MCY0_9EURY</name>
<dbReference type="Gene3D" id="1.20.1250.20">
    <property type="entry name" value="MFS general substrate transporter like domains"/>
    <property type="match status" value="1"/>
</dbReference>
<feature type="transmembrane region" description="Helical" evidence="7">
    <location>
        <begin position="298"/>
        <end position="318"/>
    </location>
</feature>
<dbReference type="PROSITE" id="PS50850">
    <property type="entry name" value="MFS"/>
    <property type="match status" value="1"/>
</dbReference>
<dbReference type="PANTHER" id="PTHR42718">
    <property type="entry name" value="MAJOR FACILITATOR SUPERFAMILY MULTIDRUG TRANSPORTER MFSC"/>
    <property type="match status" value="1"/>
</dbReference>
<feature type="transmembrane region" description="Helical" evidence="7">
    <location>
        <begin position="104"/>
        <end position="127"/>
    </location>
</feature>
<evidence type="ECO:0000256" key="4">
    <source>
        <dbReference type="ARBA" id="ARBA00022692"/>
    </source>
</evidence>
<feature type="transmembrane region" description="Helical" evidence="7">
    <location>
        <begin position="231"/>
        <end position="248"/>
    </location>
</feature>
<feature type="transmembrane region" description="Helical" evidence="7">
    <location>
        <begin position="428"/>
        <end position="451"/>
    </location>
</feature>
<feature type="transmembrane region" description="Helical" evidence="7">
    <location>
        <begin position="139"/>
        <end position="159"/>
    </location>
</feature>
<keyword evidence="4 7" id="KW-0812">Transmembrane</keyword>
<reference evidence="9" key="1">
    <citation type="submission" date="2023-06" db="EMBL/GenBank/DDBJ databases">
        <title>Genome sequence of Methancorpusculaceae sp. Ag1.</title>
        <authorList>
            <person name="Protasov E."/>
            <person name="Platt K."/>
            <person name="Poehlein A."/>
            <person name="Daniel R."/>
            <person name="Brune A."/>
        </authorList>
    </citation>
    <scope>NUCLEOTIDE SEQUENCE</scope>
    <source>
        <strain evidence="9">Ag1</strain>
    </source>
</reference>
<feature type="domain" description="Major facilitator superfamily (MFS) profile" evidence="8">
    <location>
        <begin position="12"/>
        <end position="460"/>
    </location>
</feature>
<dbReference type="SUPFAM" id="SSF103473">
    <property type="entry name" value="MFS general substrate transporter"/>
    <property type="match status" value="1"/>
</dbReference>
<dbReference type="Pfam" id="PF07690">
    <property type="entry name" value="MFS_1"/>
    <property type="match status" value="1"/>
</dbReference>
<dbReference type="CDD" id="cd17321">
    <property type="entry name" value="MFS_MMR_MDR_like"/>
    <property type="match status" value="1"/>
</dbReference>
<feature type="transmembrane region" description="Helical" evidence="7">
    <location>
        <begin position="330"/>
        <end position="349"/>
    </location>
</feature>
<dbReference type="InterPro" id="IPR011701">
    <property type="entry name" value="MFS"/>
</dbReference>
<feature type="transmembrane region" description="Helical" evidence="7">
    <location>
        <begin position="207"/>
        <end position="225"/>
    </location>
</feature>
<comment type="subcellular location">
    <subcellularLocation>
        <location evidence="1">Cell membrane</location>
        <topology evidence="1">Multi-pass membrane protein</topology>
    </subcellularLocation>
</comment>
<comment type="caution">
    <text evidence="9">The sequence shown here is derived from an EMBL/GenBank/DDBJ whole genome shotgun (WGS) entry which is preliminary data.</text>
</comment>
<feature type="transmembrane region" description="Helical" evidence="7">
    <location>
        <begin position="165"/>
        <end position="187"/>
    </location>
</feature>
<feature type="transmembrane region" description="Helical" evidence="7">
    <location>
        <begin position="12"/>
        <end position="35"/>
    </location>
</feature>
<dbReference type="Proteomes" id="UP001273136">
    <property type="component" value="Unassembled WGS sequence"/>
</dbReference>
<protein>
    <submittedName>
        <fullName evidence="9">Riboflavin transporter RibZ</fullName>
    </submittedName>
</protein>
<evidence type="ECO:0000256" key="6">
    <source>
        <dbReference type="ARBA" id="ARBA00023136"/>
    </source>
</evidence>
<evidence type="ECO:0000256" key="7">
    <source>
        <dbReference type="SAM" id="Phobius"/>
    </source>
</evidence>
<organism evidence="9 10">
    <name type="scientific">Methanorbis furvi</name>
    <dbReference type="NCBI Taxonomy" id="3028299"/>
    <lineage>
        <taxon>Archaea</taxon>
        <taxon>Methanobacteriati</taxon>
        <taxon>Methanobacteriota</taxon>
        <taxon>Stenosarchaea group</taxon>
        <taxon>Methanomicrobia</taxon>
        <taxon>Methanomicrobiales</taxon>
        <taxon>Methanocorpusculaceae</taxon>
        <taxon>Methanorbis</taxon>
    </lineage>
</organism>
<proteinExistence type="predicted"/>
<feature type="transmembrane region" description="Helical" evidence="7">
    <location>
        <begin position="355"/>
        <end position="376"/>
    </location>
</feature>